<organism evidence="6 7">
    <name type="scientific">Pseudobacteriovorax antillogorgiicola</name>
    <dbReference type="NCBI Taxonomy" id="1513793"/>
    <lineage>
        <taxon>Bacteria</taxon>
        <taxon>Pseudomonadati</taxon>
        <taxon>Bdellovibrionota</taxon>
        <taxon>Oligoflexia</taxon>
        <taxon>Oligoflexales</taxon>
        <taxon>Pseudobacteriovoracaceae</taxon>
        <taxon>Pseudobacteriovorax</taxon>
    </lineage>
</organism>
<evidence type="ECO:0000256" key="4">
    <source>
        <dbReference type="HAMAP-Rule" id="MF_01401"/>
    </source>
</evidence>
<dbReference type="GO" id="GO:0008113">
    <property type="term" value="F:peptide-methionine (S)-S-oxide reductase activity"/>
    <property type="evidence" value="ECO:0007669"/>
    <property type="project" value="UniProtKB-UniRule"/>
</dbReference>
<reference evidence="7" key="1">
    <citation type="submission" date="2017-04" db="EMBL/GenBank/DDBJ databases">
        <authorList>
            <person name="Varghese N."/>
            <person name="Submissions S."/>
        </authorList>
    </citation>
    <scope>NUCLEOTIDE SEQUENCE [LARGE SCALE GENOMIC DNA]</scope>
    <source>
        <strain evidence="7">RKEM611</strain>
    </source>
</reference>
<dbReference type="Gene3D" id="3.30.1060.10">
    <property type="entry name" value="Peptide methionine sulphoxide reductase MsrA"/>
    <property type="match status" value="1"/>
</dbReference>
<keyword evidence="7" id="KW-1185">Reference proteome</keyword>
<dbReference type="NCBIfam" id="TIGR00401">
    <property type="entry name" value="msrA"/>
    <property type="match status" value="1"/>
</dbReference>
<accession>A0A1Y6BZW8</accession>
<dbReference type="Proteomes" id="UP000192907">
    <property type="component" value="Unassembled WGS sequence"/>
</dbReference>
<dbReference type="PANTHER" id="PTHR43774:SF1">
    <property type="entry name" value="PEPTIDE METHIONINE SULFOXIDE REDUCTASE MSRA 2"/>
    <property type="match status" value="1"/>
</dbReference>
<evidence type="ECO:0000259" key="5">
    <source>
        <dbReference type="Pfam" id="PF01625"/>
    </source>
</evidence>
<feature type="active site" evidence="4">
    <location>
        <position position="10"/>
    </location>
</feature>
<dbReference type="PANTHER" id="PTHR43774">
    <property type="entry name" value="PEPTIDE METHIONINE SULFOXIDE REDUCTASE"/>
    <property type="match status" value="1"/>
</dbReference>
<dbReference type="SUPFAM" id="SSF55068">
    <property type="entry name" value="Peptide methionine sulfoxide reductase"/>
    <property type="match status" value="1"/>
</dbReference>
<protein>
    <recommendedName>
        <fullName evidence="4">Peptide methionine sulfoxide reductase MsrA</fullName>
        <shortName evidence="4">Protein-methionine-S-oxide reductase</shortName>
        <ecNumber evidence="4">1.8.4.11</ecNumber>
    </recommendedName>
    <alternativeName>
        <fullName evidence="4">Peptide-methionine (S)-S-oxide reductase</fullName>
        <shortName evidence="4">Peptide Met(O) reductase</shortName>
    </alternativeName>
</protein>
<dbReference type="EMBL" id="FWZT01000011">
    <property type="protein sequence ID" value="SMF36533.1"/>
    <property type="molecule type" value="Genomic_DNA"/>
</dbReference>
<dbReference type="AlphaFoldDB" id="A0A1Y6BZW8"/>
<dbReference type="HAMAP" id="MF_01401">
    <property type="entry name" value="MsrA"/>
    <property type="match status" value="1"/>
</dbReference>
<dbReference type="OrthoDB" id="4174719at2"/>
<evidence type="ECO:0000256" key="2">
    <source>
        <dbReference type="ARBA" id="ARBA00047806"/>
    </source>
</evidence>
<dbReference type="Pfam" id="PF01625">
    <property type="entry name" value="PMSR"/>
    <property type="match status" value="1"/>
</dbReference>
<dbReference type="STRING" id="1513793.SAMN06296036_11146"/>
<sequence length="174" mass="19792">MELASFGGGCFWCMEPPFLRIDGVISSVPGYMGGEVPNPSYEQVCSGSTGHVEIVQVAFEPPCTYEDLLEVFWRNVDPTDDGGQFADRGNQYRPVIFFHNDVQQQLAEKSRNRMADRGLFKEPIRVAIEPASAFYKAEEYHCNYAEKNPLHYQNYKVGSGRHAFLKQHWDDKSS</sequence>
<gene>
    <name evidence="4" type="primary">msrA</name>
    <name evidence="6" type="ORF">SAMN06296036_11146</name>
</gene>
<name>A0A1Y6BZW8_9BACT</name>
<feature type="domain" description="Peptide methionine sulphoxide reductase MsrA" evidence="5">
    <location>
        <begin position="4"/>
        <end position="153"/>
    </location>
</feature>
<keyword evidence="1 4" id="KW-0560">Oxidoreductase</keyword>
<dbReference type="InterPro" id="IPR002569">
    <property type="entry name" value="Met_Sox_Rdtase_MsrA_dom"/>
</dbReference>
<evidence type="ECO:0000256" key="3">
    <source>
        <dbReference type="ARBA" id="ARBA00048782"/>
    </source>
</evidence>
<comment type="function">
    <text evidence="4">Has an important function as a repair enzyme for proteins that have been inactivated by oxidation. Catalyzes the reversible oxidation-reduction of methionine sulfoxide in proteins to methionine.</text>
</comment>
<dbReference type="RefSeq" id="WP_132320199.1">
    <property type="nucleotide sequence ID" value="NZ_FWZT01000011.1"/>
</dbReference>
<dbReference type="GO" id="GO:0033744">
    <property type="term" value="F:L-methionine:thioredoxin-disulfide S-oxidoreductase activity"/>
    <property type="evidence" value="ECO:0007669"/>
    <property type="project" value="RHEA"/>
</dbReference>
<evidence type="ECO:0000256" key="1">
    <source>
        <dbReference type="ARBA" id="ARBA00023002"/>
    </source>
</evidence>
<proteinExistence type="inferred from homology"/>
<evidence type="ECO:0000313" key="7">
    <source>
        <dbReference type="Proteomes" id="UP000192907"/>
    </source>
</evidence>
<dbReference type="InterPro" id="IPR036509">
    <property type="entry name" value="Met_Sox_Rdtase_MsrA_sf"/>
</dbReference>
<comment type="similarity">
    <text evidence="4">Belongs to the MsrA Met sulfoxide reductase family.</text>
</comment>
<evidence type="ECO:0000313" key="6">
    <source>
        <dbReference type="EMBL" id="SMF36533.1"/>
    </source>
</evidence>
<dbReference type="EC" id="1.8.4.11" evidence="4"/>
<comment type="catalytic activity">
    <reaction evidence="2 4">
        <text>L-methionyl-[protein] + [thioredoxin]-disulfide + H2O = L-methionyl-(S)-S-oxide-[protein] + [thioredoxin]-dithiol</text>
        <dbReference type="Rhea" id="RHEA:14217"/>
        <dbReference type="Rhea" id="RHEA-COMP:10698"/>
        <dbReference type="Rhea" id="RHEA-COMP:10700"/>
        <dbReference type="Rhea" id="RHEA-COMP:12313"/>
        <dbReference type="Rhea" id="RHEA-COMP:12315"/>
        <dbReference type="ChEBI" id="CHEBI:15377"/>
        <dbReference type="ChEBI" id="CHEBI:16044"/>
        <dbReference type="ChEBI" id="CHEBI:29950"/>
        <dbReference type="ChEBI" id="CHEBI:44120"/>
        <dbReference type="ChEBI" id="CHEBI:50058"/>
        <dbReference type="EC" id="1.8.4.11"/>
    </reaction>
</comment>
<comment type="catalytic activity">
    <reaction evidence="3 4">
        <text>[thioredoxin]-disulfide + L-methionine + H2O = L-methionine (S)-S-oxide + [thioredoxin]-dithiol</text>
        <dbReference type="Rhea" id="RHEA:19993"/>
        <dbReference type="Rhea" id="RHEA-COMP:10698"/>
        <dbReference type="Rhea" id="RHEA-COMP:10700"/>
        <dbReference type="ChEBI" id="CHEBI:15377"/>
        <dbReference type="ChEBI" id="CHEBI:29950"/>
        <dbReference type="ChEBI" id="CHEBI:50058"/>
        <dbReference type="ChEBI" id="CHEBI:57844"/>
        <dbReference type="ChEBI" id="CHEBI:58772"/>
        <dbReference type="EC" id="1.8.4.11"/>
    </reaction>
</comment>